<dbReference type="Gene3D" id="3.30.420.40">
    <property type="match status" value="1"/>
</dbReference>
<dbReference type="STRING" id="1073089.A0A1L9R914"/>
<evidence type="ECO:0000313" key="5">
    <source>
        <dbReference type="Proteomes" id="UP000184383"/>
    </source>
</evidence>
<dbReference type="Pfam" id="PF02782">
    <property type="entry name" value="FGGY_C"/>
    <property type="match status" value="1"/>
</dbReference>
<gene>
    <name evidence="4" type="ORF">ASPWEDRAFT_747310</name>
</gene>
<name>A0A1L9R914_ASPWE</name>
<dbReference type="Proteomes" id="UP000184383">
    <property type="component" value="Unassembled WGS sequence"/>
</dbReference>
<evidence type="ECO:0000259" key="3">
    <source>
        <dbReference type="Pfam" id="PF02782"/>
    </source>
</evidence>
<dbReference type="AlphaFoldDB" id="A0A1L9R914"/>
<dbReference type="GO" id="GO:0005737">
    <property type="term" value="C:cytoplasm"/>
    <property type="evidence" value="ECO:0007669"/>
    <property type="project" value="TreeGrafter"/>
</dbReference>
<dbReference type="RefSeq" id="XP_040685050.1">
    <property type="nucleotide sequence ID" value="XM_040839509.1"/>
</dbReference>
<keyword evidence="1" id="KW-0808">Transferase</keyword>
<dbReference type="EMBL" id="KV878216">
    <property type="protein sequence ID" value="OJJ31373.1"/>
    <property type="molecule type" value="Genomic_DNA"/>
</dbReference>
<feature type="domain" description="Carbohydrate kinase FGGY C-terminal" evidence="3">
    <location>
        <begin position="17"/>
        <end position="215"/>
    </location>
</feature>
<protein>
    <recommendedName>
        <fullName evidence="3">Carbohydrate kinase FGGY C-terminal domain-containing protein</fullName>
    </recommendedName>
</protein>
<keyword evidence="2" id="KW-0418">Kinase</keyword>
<dbReference type="SUPFAM" id="SSF53067">
    <property type="entry name" value="Actin-like ATPase domain"/>
    <property type="match status" value="1"/>
</dbReference>
<dbReference type="InterPro" id="IPR018485">
    <property type="entry name" value="FGGY_C"/>
</dbReference>
<dbReference type="PANTHER" id="PTHR43435">
    <property type="entry name" value="RIBULOKINASE"/>
    <property type="match status" value="1"/>
</dbReference>
<accession>A0A1L9R914</accession>
<evidence type="ECO:0000256" key="2">
    <source>
        <dbReference type="ARBA" id="ARBA00022777"/>
    </source>
</evidence>
<keyword evidence="5" id="KW-1185">Reference proteome</keyword>
<dbReference type="VEuPathDB" id="FungiDB:ASPWEDRAFT_747310"/>
<sequence length="281" mass="30750">MGIQATPDDREHVVNRLAVVAGTSTYHPAMSHDEVFVPGVCGPYRDVLLPDAFMAEGGQSATGEMIRHVLESHPSYQTAKEAADQADARREQASSIPYIARYFFYGDLWGNRSPIADARMTGAAIGLRSDKSIDSLALHYYGALEFIALQTRQIVETMNEHGHQITCISMSGSQTQNDDLLVGLIASACNIPIVVPEYEHAAVCHGAAMLGVKAASGSDGGEPKDLWSIMGEMSRPGRCVQPSTDMDEQRLLQVKYEVFLDMCIKQREYRSLVDGRLKGRA</sequence>
<dbReference type="GeneID" id="63755357"/>
<dbReference type="OrthoDB" id="203824at2759"/>
<dbReference type="GO" id="GO:0019321">
    <property type="term" value="P:pentose metabolic process"/>
    <property type="evidence" value="ECO:0007669"/>
    <property type="project" value="TreeGrafter"/>
</dbReference>
<evidence type="ECO:0000313" key="4">
    <source>
        <dbReference type="EMBL" id="OJJ31373.1"/>
    </source>
</evidence>
<dbReference type="GO" id="GO:0019150">
    <property type="term" value="F:D-ribulokinase activity"/>
    <property type="evidence" value="ECO:0007669"/>
    <property type="project" value="TreeGrafter"/>
</dbReference>
<proteinExistence type="predicted"/>
<dbReference type="InterPro" id="IPR043129">
    <property type="entry name" value="ATPase_NBD"/>
</dbReference>
<evidence type="ECO:0000256" key="1">
    <source>
        <dbReference type="ARBA" id="ARBA00022679"/>
    </source>
</evidence>
<dbReference type="PANTHER" id="PTHR43435:SF4">
    <property type="entry name" value="FGGY CARBOHYDRATE KINASE DOMAIN-CONTAINING PROTEIN"/>
    <property type="match status" value="1"/>
</dbReference>
<reference evidence="5" key="1">
    <citation type="journal article" date="2017" name="Genome Biol.">
        <title>Comparative genomics reveals high biological diversity and specific adaptations in the industrially and medically important fungal genus Aspergillus.</title>
        <authorList>
            <person name="de Vries R.P."/>
            <person name="Riley R."/>
            <person name="Wiebenga A."/>
            <person name="Aguilar-Osorio G."/>
            <person name="Amillis S."/>
            <person name="Uchima C.A."/>
            <person name="Anderluh G."/>
            <person name="Asadollahi M."/>
            <person name="Askin M."/>
            <person name="Barry K."/>
            <person name="Battaglia E."/>
            <person name="Bayram O."/>
            <person name="Benocci T."/>
            <person name="Braus-Stromeyer S.A."/>
            <person name="Caldana C."/>
            <person name="Canovas D."/>
            <person name="Cerqueira G.C."/>
            <person name="Chen F."/>
            <person name="Chen W."/>
            <person name="Choi C."/>
            <person name="Clum A."/>
            <person name="Dos Santos R.A."/>
            <person name="Damasio A.R."/>
            <person name="Diallinas G."/>
            <person name="Emri T."/>
            <person name="Fekete E."/>
            <person name="Flipphi M."/>
            <person name="Freyberg S."/>
            <person name="Gallo A."/>
            <person name="Gournas C."/>
            <person name="Habgood R."/>
            <person name="Hainaut M."/>
            <person name="Harispe M.L."/>
            <person name="Henrissat B."/>
            <person name="Hilden K.S."/>
            <person name="Hope R."/>
            <person name="Hossain A."/>
            <person name="Karabika E."/>
            <person name="Karaffa L."/>
            <person name="Karanyi Z."/>
            <person name="Krasevec N."/>
            <person name="Kuo A."/>
            <person name="Kusch H."/>
            <person name="LaButti K."/>
            <person name="Lagendijk E.L."/>
            <person name="Lapidus A."/>
            <person name="Levasseur A."/>
            <person name="Lindquist E."/>
            <person name="Lipzen A."/>
            <person name="Logrieco A.F."/>
            <person name="MacCabe A."/>
            <person name="Maekelae M.R."/>
            <person name="Malavazi I."/>
            <person name="Melin P."/>
            <person name="Meyer V."/>
            <person name="Mielnichuk N."/>
            <person name="Miskei M."/>
            <person name="Molnar A.P."/>
            <person name="Mule G."/>
            <person name="Ngan C.Y."/>
            <person name="Orejas M."/>
            <person name="Orosz E."/>
            <person name="Ouedraogo J.P."/>
            <person name="Overkamp K.M."/>
            <person name="Park H.-S."/>
            <person name="Perrone G."/>
            <person name="Piumi F."/>
            <person name="Punt P.J."/>
            <person name="Ram A.F."/>
            <person name="Ramon A."/>
            <person name="Rauscher S."/>
            <person name="Record E."/>
            <person name="Riano-Pachon D.M."/>
            <person name="Robert V."/>
            <person name="Roehrig J."/>
            <person name="Ruller R."/>
            <person name="Salamov A."/>
            <person name="Salih N.S."/>
            <person name="Samson R.A."/>
            <person name="Sandor E."/>
            <person name="Sanguinetti M."/>
            <person name="Schuetze T."/>
            <person name="Sepcic K."/>
            <person name="Shelest E."/>
            <person name="Sherlock G."/>
            <person name="Sophianopoulou V."/>
            <person name="Squina F.M."/>
            <person name="Sun H."/>
            <person name="Susca A."/>
            <person name="Todd R.B."/>
            <person name="Tsang A."/>
            <person name="Unkles S.E."/>
            <person name="van de Wiele N."/>
            <person name="van Rossen-Uffink D."/>
            <person name="Oliveira J.V."/>
            <person name="Vesth T.C."/>
            <person name="Visser J."/>
            <person name="Yu J.-H."/>
            <person name="Zhou M."/>
            <person name="Andersen M.R."/>
            <person name="Archer D.B."/>
            <person name="Baker S.E."/>
            <person name="Benoit I."/>
            <person name="Brakhage A.A."/>
            <person name="Braus G.H."/>
            <person name="Fischer R."/>
            <person name="Frisvad J.C."/>
            <person name="Goldman G.H."/>
            <person name="Houbraken J."/>
            <person name="Oakley B."/>
            <person name="Pocsi I."/>
            <person name="Scazzocchio C."/>
            <person name="Seiboth B."/>
            <person name="vanKuyk P.A."/>
            <person name="Wortman J."/>
            <person name="Dyer P.S."/>
            <person name="Grigoriev I.V."/>
        </authorList>
    </citation>
    <scope>NUCLEOTIDE SEQUENCE [LARGE SCALE GENOMIC DNA]</scope>
    <source>
        <strain evidence="5">DTO 134E9</strain>
    </source>
</reference>
<organism evidence="4 5">
    <name type="scientific">Aspergillus wentii DTO 134E9</name>
    <dbReference type="NCBI Taxonomy" id="1073089"/>
    <lineage>
        <taxon>Eukaryota</taxon>
        <taxon>Fungi</taxon>
        <taxon>Dikarya</taxon>
        <taxon>Ascomycota</taxon>
        <taxon>Pezizomycotina</taxon>
        <taxon>Eurotiomycetes</taxon>
        <taxon>Eurotiomycetidae</taxon>
        <taxon>Eurotiales</taxon>
        <taxon>Aspergillaceae</taxon>
        <taxon>Aspergillus</taxon>
        <taxon>Aspergillus subgen. Cremei</taxon>
    </lineage>
</organism>